<dbReference type="SUPFAM" id="SSF52540">
    <property type="entry name" value="P-loop containing nucleoside triphosphate hydrolases"/>
    <property type="match status" value="1"/>
</dbReference>
<comment type="caution">
    <text evidence="6">The sequence shown here is derived from an EMBL/GenBank/DDBJ whole genome shotgun (WGS) entry which is preliminary data.</text>
</comment>
<dbReference type="InterPro" id="IPR017871">
    <property type="entry name" value="ABC_transporter-like_CS"/>
</dbReference>
<evidence type="ECO:0000256" key="2">
    <source>
        <dbReference type="ARBA" id="ARBA00022448"/>
    </source>
</evidence>
<evidence type="ECO:0000313" key="7">
    <source>
        <dbReference type="Proteomes" id="UP000587002"/>
    </source>
</evidence>
<dbReference type="GO" id="GO:0005524">
    <property type="term" value="F:ATP binding"/>
    <property type="evidence" value="ECO:0007669"/>
    <property type="project" value="UniProtKB-KW"/>
</dbReference>
<dbReference type="AlphaFoldDB" id="A0A853AFE7"/>
<organism evidence="6 7">
    <name type="scientific">Saccharopolyspora hordei</name>
    <dbReference type="NCBI Taxonomy" id="1838"/>
    <lineage>
        <taxon>Bacteria</taxon>
        <taxon>Bacillati</taxon>
        <taxon>Actinomycetota</taxon>
        <taxon>Actinomycetes</taxon>
        <taxon>Pseudonocardiales</taxon>
        <taxon>Pseudonocardiaceae</taxon>
        <taxon>Saccharopolyspora</taxon>
    </lineage>
</organism>
<protein>
    <submittedName>
        <fullName evidence="6">ABC-2 type transport system ATP-binding protein</fullName>
    </submittedName>
</protein>
<keyword evidence="7" id="KW-1185">Reference proteome</keyword>
<reference evidence="6 7" key="1">
    <citation type="submission" date="2020-07" db="EMBL/GenBank/DDBJ databases">
        <title>Sequencing the genomes of 1000 actinobacteria strains.</title>
        <authorList>
            <person name="Klenk H.-P."/>
        </authorList>
    </citation>
    <scope>NUCLEOTIDE SEQUENCE [LARGE SCALE GENOMIC DNA]</scope>
    <source>
        <strain evidence="6 7">DSM 44065</strain>
    </source>
</reference>
<dbReference type="SMART" id="SM00382">
    <property type="entry name" value="AAA"/>
    <property type="match status" value="1"/>
</dbReference>
<keyword evidence="4 6" id="KW-0067">ATP-binding</keyword>
<dbReference type="InterPro" id="IPR003439">
    <property type="entry name" value="ABC_transporter-like_ATP-bd"/>
</dbReference>
<dbReference type="RefSeq" id="WP_179718418.1">
    <property type="nucleotide sequence ID" value="NZ_BAABFH010000001.1"/>
</dbReference>
<keyword evidence="3" id="KW-0547">Nucleotide-binding</keyword>
<dbReference type="PANTHER" id="PTHR43335">
    <property type="entry name" value="ABC TRANSPORTER, ATP-BINDING PROTEIN"/>
    <property type="match status" value="1"/>
</dbReference>
<feature type="domain" description="ABC transporter" evidence="5">
    <location>
        <begin position="2"/>
        <end position="227"/>
    </location>
</feature>
<evidence type="ECO:0000256" key="1">
    <source>
        <dbReference type="ARBA" id="ARBA00005417"/>
    </source>
</evidence>
<evidence type="ECO:0000256" key="3">
    <source>
        <dbReference type="ARBA" id="ARBA00022741"/>
    </source>
</evidence>
<dbReference type="Pfam" id="PF00005">
    <property type="entry name" value="ABC_tran"/>
    <property type="match status" value="1"/>
</dbReference>
<gene>
    <name evidence="6" type="ORF">HNR68_001176</name>
</gene>
<proteinExistence type="inferred from homology"/>
<dbReference type="PANTHER" id="PTHR43335:SF4">
    <property type="entry name" value="ABC TRANSPORTER, ATP-BINDING PROTEIN"/>
    <property type="match status" value="1"/>
</dbReference>
<accession>A0A853AFE7</accession>
<dbReference type="InterPro" id="IPR027417">
    <property type="entry name" value="P-loop_NTPase"/>
</dbReference>
<evidence type="ECO:0000259" key="5">
    <source>
        <dbReference type="PROSITE" id="PS50893"/>
    </source>
</evidence>
<evidence type="ECO:0000313" key="6">
    <source>
        <dbReference type="EMBL" id="NYI82546.1"/>
    </source>
</evidence>
<dbReference type="Proteomes" id="UP000587002">
    <property type="component" value="Unassembled WGS sequence"/>
</dbReference>
<dbReference type="PROSITE" id="PS50893">
    <property type="entry name" value="ABC_TRANSPORTER_2"/>
    <property type="match status" value="1"/>
</dbReference>
<keyword evidence="2" id="KW-0813">Transport</keyword>
<name>A0A853AFE7_9PSEU</name>
<dbReference type="GO" id="GO:0016887">
    <property type="term" value="F:ATP hydrolysis activity"/>
    <property type="evidence" value="ECO:0007669"/>
    <property type="project" value="InterPro"/>
</dbReference>
<dbReference type="Gene3D" id="3.40.50.300">
    <property type="entry name" value="P-loop containing nucleotide triphosphate hydrolases"/>
    <property type="match status" value="1"/>
</dbReference>
<sequence>MIRAAGLTKRYGGTTAVDDVSFTAGPGVVTGFLGPNGAGKSTTLRMLLGLEEPDAGVALVGGRPYRALGAPLREVGALLDAGDVHGGRRARDHLRVLARSNGIPARRVGEVLAEVGLAEVADRRIAGFSLGMRQRLGIAAALLGDPGVLVFDEPINGLDPEGVRWIRGLLRGMAAEGRAVLVSSHVLEEVARTADRVVVIGRGRLLADAPTAEVLARFDRGVLVRAADQPALAAVLRAHGAEVRAEDGGLSVRGVDPGRIGELALAHGIALRELAPRTASLEDAFVALTGGSVEFRRAA</sequence>
<dbReference type="InterPro" id="IPR003593">
    <property type="entry name" value="AAA+_ATPase"/>
</dbReference>
<dbReference type="PROSITE" id="PS00211">
    <property type="entry name" value="ABC_TRANSPORTER_1"/>
    <property type="match status" value="1"/>
</dbReference>
<evidence type="ECO:0000256" key="4">
    <source>
        <dbReference type="ARBA" id="ARBA00022840"/>
    </source>
</evidence>
<comment type="similarity">
    <text evidence="1">Belongs to the ABC transporter superfamily.</text>
</comment>
<dbReference type="EMBL" id="JACCFJ010000001">
    <property type="protein sequence ID" value="NYI82546.1"/>
    <property type="molecule type" value="Genomic_DNA"/>
</dbReference>